<keyword evidence="2" id="KW-0813">Transport</keyword>
<dbReference type="PROSITE" id="PS00737">
    <property type="entry name" value="THIOLASE_2"/>
    <property type="match status" value="1"/>
</dbReference>
<dbReference type="InterPro" id="IPR020616">
    <property type="entry name" value="Thiolase_N"/>
</dbReference>
<name>A0A1J0WDJ9_9RHOB</name>
<dbReference type="InterPro" id="IPR020613">
    <property type="entry name" value="Thiolase_CS"/>
</dbReference>
<evidence type="ECO:0000256" key="3">
    <source>
        <dbReference type="ARBA" id="ARBA00022679"/>
    </source>
</evidence>
<keyword evidence="4" id="KW-0445">Lipid transport</keyword>
<keyword evidence="10" id="KW-1185">Reference proteome</keyword>
<dbReference type="Pfam" id="PF22691">
    <property type="entry name" value="Thiolase_C_1"/>
    <property type="match status" value="1"/>
</dbReference>
<sequence length="419" mass="44492">MRDVYVLATSCTAFGKRPGDSFKDLTREAYTAVLADAGLENGDVIEQAWFGNCGMGTFGQRNIRGQVCFTPLVREGLFPERVPMINVEGGCATASMAFHGAWKDVASGDMEASLAIGVEKTFVQGDPGRTLEIFEGGIDQLDPEEWHAYYKARGAEAGKPFDPNGAGGTVFMDTYAMQAAWHIKTYGTTQEQIAIAASKNHWHGSMNPKAQYRFEVSVEEALNDREVSWPITRSMAAPVGDGAAAAILVSGDFLARQPAEVRARALKVRASVLTGGKYRDPAEPGLSRVAAQKAYAKSGLSPSDVNLVELHDATSFCEIFQLEMLGFAEDGKGGDLVESGATRLGGRLPVNLSGGLVSKGHPVGATGLSMIHELGLQLRGEAGERQTDSPRIAMAENGGGVIGFDEAACSVILLEAPEA</sequence>
<dbReference type="Pfam" id="PF00108">
    <property type="entry name" value="Thiolase_N"/>
    <property type="match status" value="1"/>
</dbReference>
<evidence type="ECO:0000259" key="8">
    <source>
        <dbReference type="Pfam" id="PF22691"/>
    </source>
</evidence>
<dbReference type="OrthoDB" id="9790314at2"/>
<evidence type="ECO:0000256" key="2">
    <source>
        <dbReference type="ARBA" id="ARBA00022448"/>
    </source>
</evidence>
<feature type="domain" description="Thiolase N-terminal" evidence="7">
    <location>
        <begin position="4"/>
        <end position="213"/>
    </location>
</feature>
<dbReference type="GO" id="GO:0006869">
    <property type="term" value="P:lipid transport"/>
    <property type="evidence" value="ECO:0007669"/>
    <property type="project" value="UniProtKB-KW"/>
</dbReference>
<dbReference type="Proteomes" id="UP000181897">
    <property type="component" value="Chromosome"/>
</dbReference>
<dbReference type="EC" id="2.3.1.176" evidence="1"/>
<dbReference type="InterPro" id="IPR002155">
    <property type="entry name" value="Thiolase"/>
</dbReference>
<dbReference type="SUPFAM" id="SSF53901">
    <property type="entry name" value="Thiolase-like"/>
    <property type="match status" value="2"/>
</dbReference>
<keyword evidence="3" id="KW-0808">Transferase</keyword>
<dbReference type="PIRSF" id="PIRSF000429">
    <property type="entry name" value="Ac-CoA_Ac_transf"/>
    <property type="match status" value="1"/>
</dbReference>
<evidence type="ECO:0000256" key="4">
    <source>
        <dbReference type="ARBA" id="ARBA00023055"/>
    </source>
</evidence>
<dbReference type="RefSeq" id="WP_071969975.1">
    <property type="nucleotide sequence ID" value="NZ_CP018076.1"/>
</dbReference>
<accession>A0A1J0WDJ9</accession>
<evidence type="ECO:0000313" key="10">
    <source>
        <dbReference type="Proteomes" id="UP000181897"/>
    </source>
</evidence>
<dbReference type="STRING" id="1917485.BOO69_02410"/>
<feature type="domain" description="Thiolase C-terminal" evidence="8">
    <location>
        <begin position="288"/>
        <end position="403"/>
    </location>
</feature>
<reference evidence="9 10" key="1">
    <citation type="submission" date="2016-11" db="EMBL/GenBank/DDBJ databases">
        <title>Complete genome sequence of Sulfitobacter sp. AM1-D1, a toxic bacteria associated with marine dinoflagellate Alexandrium minutum in East China Sea.</title>
        <authorList>
            <person name="Yang Q."/>
            <person name="Zhang X."/>
            <person name="Tian X."/>
        </authorList>
    </citation>
    <scope>NUCLEOTIDE SEQUENCE [LARGE SCALE GENOMIC DNA]</scope>
    <source>
        <strain evidence="9 10">AM1-D1</strain>
    </source>
</reference>
<gene>
    <name evidence="9" type="ORF">BOO69_02410</name>
</gene>
<organism evidence="9 10">
    <name type="scientific">Sulfitobacter alexandrii</name>
    <dbReference type="NCBI Taxonomy" id="1917485"/>
    <lineage>
        <taxon>Bacteria</taxon>
        <taxon>Pseudomonadati</taxon>
        <taxon>Pseudomonadota</taxon>
        <taxon>Alphaproteobacteria</taxon>
        <taxon>Rhodobacterales</taxon>
        <taxon>Roseobacteraceae</taxon>
        <taxon>Sulfitobacter</taxon>
    </lineage>
</organism>
<dbReference type="CDD" id="cd00829">
    <property type="entry name" value="SCP-x_thiolase"/>
    <property type="match status" value="1"/>
</dbReference>
<dbReference type="AlphaFoldDB" id="A0A1J0WDJ9"/>
<dbReference type="EMBL" id="CP018076">
    <property type="protein sequence ID" value="APE42393.1"/>
    <property type="molecule type" value="Genomic_DNA"/>
</dbReference>
<evidence type="ECO:0000256" key="5">
    <source>
        <dbReference type="ARBA" id="ARBA00023121"/>
    </source>
</evidence>
<proteinExistence type="predicted"/>
<dbReference type="InterPro" id="IPR016039">
    <property type="entry name" value="Thiolase-like"/>
</dbReference>
<evidence type="ECO:0000256" key="1">
    <source>
        <dbReference type="ARBA" id="ARBA00012352"/>
    </source>
</evidence>
<dbReference type="PANTHER" id="PTHR42870:SF1">
    <property type="entry name" value="NON-SPECIFIC LIPID-TRANSFER PROTEIN-LIKE 2"/>
    <property type="match status" value="1"/>
</dbReference>
<dbReference type="KEGG" id="suam:BOO69_02410"/>
<dbReference type="Gene3D" id="3.40.47.10">
    <property type="match status" value="1"/>
</dbReference>
<keyword evidence="5" id="KW-0446">Lipid-binding</keyword>
<dbReference type="InterPro" id="IPR055140">
    <property type="entry name" value="Thiolase_C_2"/>
</dbReference>
<evidence type="ECO:0000256" key="6">
    <source>
        <dbReference type="ARBA" id="ARBA00032316"/>
    </source>
</evidence>
<evidence type="ECO:0000313" key="9">
    <source>
        <dbReference type="EMBL" id="APE42393.1"/>
    </source>
</evidence>
<dbReference type="GO" id="GO:0008289">
    <property type="term" value="F:lipid binding"/>
    <property type="evidence" value="ECO:0007669"/>
    <property type="project" value="UniProtKB-KW"/>
</dbReference>
<dbReference type="GO" id="GO:0003988">
    <property type="term" value="F:acetyl-CoA C-acyltransferase activity"/>
    <property type="evidence" value="ECO:0007669"/>
    <property type="project" value="UniProtKB-ARBA"/>
</dbReference>
<protein>
    <recommendedName>
        <fullName evidence="1">propanoyl-CoA C-acyltransferase</fullName>
        <ecNumber evidence="1">2.3.1.176</ecNumber>
    </recommendedName>
    <alternativeName>
        <fullName evidence="6">Propanoyl-CoA C-acyltransferase</fullName>
    </alternativeName>
</protein>
<evidence type="ECO:0000259" key="7">
    <source>
        <dbReference type="Pfam" id="PF00108"/>
    </source>
</evidence>
<dbReference type="PANTHER" id="PTHR42870">
    <property type="entry name" value="ACETYL-COA C-ACETYLTRANSFERASE"/>
    <property type="match status" value="1"/>
</dbReference>